<proteinExistence type="predicted"/>
<protein>
    <submittedName>
        <fullName evidence="1">Uncharacterized protein</fullName>
    </submittedName>
</protein>
<evidence type="ECO:0000313" key="1">
    <source>
        <dbReference type="EMBL" id="JAI06882.1"/>
    </source>
</evidence>
<accession>A0A0E9XWU7</accession>
<dbReference type="AlphaFoldDB" id="A0A0E9XWU7"/>
<reference evidence="1" key="2">
    <citation type="journal article" date="2015" name="Fish Shellfish Immunol.">
        <title>Early steps in the European eel (Anguilla anguilla)-Vibrio vulnificus interaction in the gills: Role of the RtxA13 toxin.</title>
        <authorList>
            <person name="Callol A."/>
            <person name="Pajuelo D."/>
            <person name="Ebbesson L."/>
            <person name="Teles M."/>
            <person name="MacKenzie S."/>
            <person name="Amaro C."/>
        </authorList>
    </citation>
    <scope>NUCLEOTIDE SEQUENCE</scope>
</reference>
<sequence length="39" mass="4818">MHIFHNSLGCCSRSRFSPFSHDYMHHQINDEIRKWLHCF</sequence>
<dbReference type="EMBL" id="GBXM01001696">
    <property type="protein sequence ID" value="JAI06882.1"/>
    <property type="molecule type" value="Transcribed_RNA"/>
</dbReference>
<name>A0A0E9XWU7_ANGAN</name>
<organism evidence="1">
    <name type="scientific">Anguilla anguilla</name>
    <name type="common">European freshwater eel</name>
    <name type="synonym">Muraena anguilla</name>
    <dbReference type="NCBI Taxonomy" id="7936"/>
    <lineage>
        <taxon>Eukaryota</taxon>
        <taxon>Metazoa</taxon>
        <taxon>Chordata</taxon>
        <taxon>Craniata</taxon>
        <taxon>Vertebrata</taxon>
        <taxon>Euteleostomi</taxon>
        <taxon>Actinopterygii</taxon>
        <taxon>Neopterygii</taxon>
        <taxon>Teleostei</taxon>
        <taxon>Anguilliformes</taxon>
        <taxon>Anguillidae</taxon>
        <taxon>Anguilla</taxon>
    </lineage>
</organism>
<reference evidence="1" key="1">
    <citation type="submission" date="2014-11" db="EMBL/GenBank/DDBJ databases">
        <authorList>
            <person name="Amaro Gonzalez C."/>
        </authorList>
    </citation>
    <scope>NUCLEOTIDE SEQUENCE</scope>
</reference>